<dbReference type="EMBL" id="CAIJDP010000088">
    <property type="protein sequence ID" value="CAD0008523.1"/>
    <property type="molecule type" value="Genomic_DNA"/>
</dbReference>
<dbReference type="RefSeq" id="WP_180910446.1">
    <property type="nucleotide sequence ID" value="NZ_CAIJDP010000088.1"/>
</dbReference>
<sequence>MDTDSPLITIITVCYNVSSTIEKTILSVINQNFSDFEYIIIDGGSTDDTLEIITKYKDRISFWLSEPDAGIYDAMNKGIKLATGEWINFMNAGDVFYDMQILKRVFSIDRFSDVIYGDNMLCYRWGNIVLAPDDIEKTRDFMVFGHQTVFAKSKLLLKYLFDTNYKIAADYDLFFRIYIDNHIFEYIPICICKFSAYDGASTNNPLITFLEDSKINARNKNKNWKLILFLYKMRLNLRKYILLLLPAEFIENTKRKNILKNKLIKRVILND</sequence>
<dbReference type="PANTHER" id="PTHR22916:SF67">
    <property type="entry name" value="COLANIC ACID BIOSYNTHESIS GLYCOSYL TRANSFERASE WCAE-RELATED"/>
    <property type="match status" value="1"/>
</dbReference>
<evidence type="ECO:0000259" key="1">
    <source>
        <dbReference type="Pfam" id="PF00535"/>
    </source>
</evidence>
<comment type="caution">
    <text evidence="2">The sequence shown here is derived from an EMBL/GenBank/DDBJ whole genome shotgun (WGS) entry which is preliminary data.</text>
</comment>
<name>A0A6V6Z9N4_9FLAO</name>
<dbReference type="GO" id="GO:0016758">
    <property type="term" value="F:hexosyltransferase activity"/>
    <property type="evidence" value="ECO:0007669"/>
    <property type="project" value="UniProtKB-ARBA"/>
</dbReference>
<evidence type="ECO:0000313" key="3">
    <source>
        <dbReference type="Proteomes" id="UP000530060"/>
    </source>
</evidence>
<feature type="domain" description="Glycosyltransferase 2-like" evidence="1">
    <location>
        <begin position="9"/>
        <end position="119"/>
    </location>
</feature>
<protein>
    <recommendedName>
        <fullName evidence="1">Glycosyltransferase 2-like domain-containing protein</fullName>
    </recommendedName>
</protein>
<dbReference type="PANTHER" id="PTHR22916">
    <property type="entry name" value="GLYCOSYLTRANSFERASE"/>
    <property type="match status" value="1"/>
</dbReference>
<dbReference type="Proteomes" id="UP000530060">
    <property type="component" value="Unassembled WGS sequence"/>
</dbReference>
<gene>
    <name evidence="2" type="ORF">FLAT13_04435</name>
</gene>
<organism evidence="2 3">
    <name type="scientific">Flavobacterium salmonis</name>
    <dbReference type="NCBI Taxonomy" id="2654844"/>
    <lineage>
        <taxon>Bacteria</taxon>
        <taxon>Pseudomonadati</taxon>
        <taxon>Bacteroidota</taxon>
        <taxon>Flavobacteriia</taxon>
        <taxon>Flavobacteriales</taxon>
        <taxon>Flavobacteriaceae</taxon>
        <taxon>Flavobacterium</taxon>
    </lineage>
</organism>
<proteinExistence type="predicted"/>
<evidence type="ECO:0000313" key="2">
    <source>
        <dbReference type="EMBL" id="CAD0008523.1"/>
    </source>
</evidence>
<dbReference type="Pfam" id="PF00535">
    <property type="entry name" value="Glycos_transf_2"/>
    <property type="match status" value="1"/>
</dbReference>
<keyword evidence="3" id="KW-1185">Reference proteome</keyword>
<dbReference type="AlphaFoldDB" id="A0A6V6Z9N4"/>
<dbReference type="InterPro" id="IPR029044">
    <property type="entry name" value="Nucleotide-diphossugar_trans"/>
</dbReference>
<reference evidence="2 3" key="1">
    <citation type="submission" date="2020-06" db="EMBL/GenBank/DDBJ databases">
        <authorList>
            <person name="Criscuolo A."/>
        </authorList>
    </citation>
    <scope>NUCLEOTIDE SEQUENCE [LARGE SCALE GENOMIC DNA]</scope>
    <source>
        <strain evidence="3">CIP 111411</strain>
    </source>
</reference>
<dbReference type="SUPFAM" id="SSF53448">
    <property type="entry name" value="Nucleotide-diphospho-sugar transferases"/>
    <property type="match status" value="1"/>
</dbReference>
<dbReference type="CDD" id="cd06433">
    <property type="entry name" value="GT_2_WfgS_like"/>
    <property type="match status" value="1"/>
</dbReference>
<dbReference type="InterPro" id="IPR001173">
    <property type="entry name" value="Glyco_trans_2-like"/>
</dbReference>
<accession>A0A6V6Z9N4</accession>
<dbReference type="Gene3D" id="3.90.550.10">
    <property type="entry name" value="Spore Coat Polysaccharide Biosynthesis Protein SpsA, Chain A"/>
    <property type="match status" value="1"/>
</dbReference>